<dbReference type="InterPro" id="IPR011989">
    <property type="entry name" value="ARM-like"/>
</dbReference>
<dbReference type="Gene3D" id="1.25.10.10">
    <property type="entry name" value="Leucine-rich Repeat Variant"/>
    <property type="match status" value="1"/>
</dbReference>
<gene>
    <name evidence="2" type="ORF">GXW71_17795</name>
</gene>
<proteinExistence type="predicted"/>
<evidence type="ECO:0000256" key="1">
    <source>
        <dbReference type="SAM" id="MobiDB-lite"/>
    </source>
</evidence>
<evidence type="ECO:0000313" key="3">
    <source>
        <dbReference type="Proteomes" id="UP001196870"/>
    </source>
</evidence>
<feature type="region of interest" description="Disordered" evidence="1">
    <location>
        <begin position="370"/>
        <end position="391"/>
    </location>
</feature>
<sequence>MALLDLTDSAPLRRADMAASREASAEQLLAFASDPDPSVRSAVAARREAPAAARELLAADPDPVVRALLAARIASLPAAPEGASLNAAARHLHRLLARLVEDTEVLVRAAIADAIKDLPEAPRALVLRLARDIEMPVAEPVIRLSPLLTDADLLALIAAPPAPASIAAVARRPALSEVISEAIVAKRDGTAIAALLGNATAAIPEATLDALVAESAVKLAWQAPLVARPRLTGRAAIALAEFIATALLSRLAGRADLPHDVTETLRARVAETLAEPPADGETALAAMERAAMLHRARALREAAVERAAQRGEADFVIAALCLMAGINQLAISDLQEKRDRPGLAGLCSRARLGPTATRLVQDLLIPAPAVASGGTSRPQGSWESVTDARPR</sequence>
<name>A0ABS5F105_9PROT</name>
<evidence type="ECO:0000313" key="2">
    <source>
        <dbReference type="EMBL" id="MBR0666219.1"/>
    </source>
</evidence>
<protein>
    <submittedName>
        <fullName evidence="2">DUF2336 domain-containing protein</fullName>
    </submittedName>
</protein>
<feature type="compositionally biased region" description="Polar residues" evidence="1">
    <location>
        <begin position="373"/>
        <end position="384"/>
    </location>
</feature>
<dbReference type="RefSeq" id="WP_211853893.1">
    <property type="nucleotide sequence ID" value="NZ_JAAGBB010000021.1"/>
</dbReference>
<dbReference type="EMBL" id="JAAGBB010000021">
    <property type="protein sequence ID" value="MBR0666219.1"/>
    <property type="molecule type" value="Genomic_DNA"/>
</dbReference>
<comment type="caution">
    <text evidence="2">The sequence shown here is derived from an EMBL/GenBank/DDBJ whole genome shotgun (WGS) entry which is preliminary data.</text>
</comment>
<dbReference type="Proteomes" id="UP001196870">
    <property type="component" value="Unassembled WGS sequence"/>
</dbReference>
<accession>A0ABS5F105</accession>
<dbReference type="Pfam" id="PF10098">
    <property type="entry name" value="DUF2336"/>
    <property type="match status" value="1"/>
</dbReference>
<organism evidence="2 3">
    <name type="scientific">Plastoroseomonas hellenica</name>
    <dbReference type="NCBI Taxonomy" id="2687306"/>
    <lineage>
        <taxon>Bacteria</taxon>
        <taxon>Pseudomonadati</taxon>
        <taxon>Pseudomonadota</taxon>
        <taxon>Alphaproteobacteria</taxon>
        <taxon>Acetobacterales</taxon>
        <taxon>Acetobacteraceae</taxon>
        <taxon>Plastoroseomonas</taxon>
    </lineage>
</organism>
<keyword evidence="3" id="KW-1185">Reference proteome</keyword>
<dbReference type="InterPro" id="IPR019285">
    <property type="entry name" value="DUF2336"/>
</dbReference>
<reference evidence="3" key="1">
    <citation type="journal article" date="2021" name="Syst. Appl. Microbiol.">
        <title>Roseomonas hellenica sp. nov., isolated from roots of wild-growing Alkanna tinctoria.</title>
        <authorList>
            <person name="Rat A."/>
            <person name="Naranjo H.D."/>
            <person name="Lebbe L."/>
            <person name="Cnockaert M."/>
            <person name="Krigas N."/>
            <person name="Grigoriadou K."/>
            <person name="Maloupa E."/>
            <person name="Willems A."/>
        </authorList>
    </citation>
    <scope>NUCLEOTIDE SEQUENCE [LARGE SCALE GENOMIC DNA]</scope>
    <source>
        <strain evidence="3">LMG 31523</strain>
    </source>
</reference>